<evidence type="ECO:0000313" key="2">
    <source>
        <dbReference type="Proteomes" id="UP000476176"/>
    </source>
</evidence>
<dbReference type="EMBL" id="QXGC01001237">
    <property type="protein sequence ID" value="KAE9207721.1"/>
    <property type="molecule type" value="Genomic_DNA"/>
</dbReference>
<name>A0A6G0NGV5_9STRA</name>
<sequence length="33" mass="3957">MAKWTIQRMEAAVEAYRKGQRQPKKVPIREISR</sequence>
<comment type="caution">
    <text evidence="1">The sequence shown here is derived from an EMBL/GenBank/DDBJ whole genome shotgun (WGS) entry which is preliminary data.</text>
</comment>
<proteinExistence type="predicted"/>
<protein>
    <submittedName>
        <fullName evidence="1">Uncharacterized protein</fullName>
    </submittedName>
</protein>
<gene>
    <name evidence="1" type="ORF">PF004_g16953</name>
</gene>
<dbReference type="AlphaFoldDB" id="A0A6G0NGV5"/>
<reference evidence="1 2" key="1">
    <citation type="submission" date="2018-09" db="EMBL/GenBank/DDBJ databases">
        <title>Genomic investigation of the strawberry pathogen Phytophthora fragariae indicates pathogenicity is determined by transcriptional variation in three key races.</title>
        <authorList>
            <person name="Adams T.M."/>
            <person name="Armitage A.D."/>
            <person name="Sobczyk M.K."/>
            <person name="Bates H.J."/>
            <person name="Dunwell J.M."/>
            <person name="Nellist C.F."/>
            <person name="Harrison R.J."/>
        </authorList>
    </citation>
    <scope>NUCLEOTIDE SEQUENCE [LARGE SCALE GENOMIC DNA]</scope>
    <source>
        <strain evidence="1 2">BC-23</strain>
    </source>
</reference>
<feature type="non-terminal residue" evidence="1">
    <location>
        <position position="33"/>
    </location>
</feature>
<accession>A0A6G0NGV5</accession>
<organism evidence="1 2">
    <name type="scientific">Phytophthora fragariae</name>
    <dbReference type="NCBI Taxonomy" id="53985"/>
    <lineage>
        <taxon>Eukaryota</taxon>
        <taxon>Sar</taxon>
        <taxon>Stramenopiles</taxon>
        <taxon>Oomycota</taxon>
        <taxon>Peronosporomycetes</taxon>
        <taxon>Peronosporales</taxon>
        <taxon>Peronosporaceae</taxon>
        <taxon>Phytophthora</taxon>
    </lineage>
</organism>
<evidence type="ECO:0000313" key="1">
    <source>
        <dbReference type="EMBL" id="KAE9207721.1"/>
    </source>
</evidence>
<dbReference type="Proteomes" id="UP000476176">
    <property type="component" value="Unassembled WGS sequence"/>
</dbReference>